<reference evidence="4" key="1">
    <citation type="journal article" date="2019" name="Int. J. Syst. Evol. Microbiol.">
        <title>The Global Catalogue of Microorganisms (GCM) 10K type strain sequencing project: providing services to taxonomists for standard genome sequencing and annotation.</title>
        <authorList>
            <consortium name="The Broad Institute Genomics Platform"/>
            <consortium name="The Broad Institute Genome Sequencing Center for Infectious Disease"/>
            <person name="Wu L."/>
            <person name="Ma J."/>
        </authorList>
    </citation>
    <scope>NUCLEOTIDE SEQUENCE [LARGE SCALE GENOMIC DNA]</scope>
    <source>
        <strain evidence="4">JCM 18401</strain>
    </source>
</reference>
<dbReference type="InterPro" id="IPR013217">
    <property type="entry name" value="Methyltransf_12"/>
</dbReference>
<evidence type="ECO:0000259" key="2">
    <source>
        <dbReference type="Pfam" id="PF08242"/>
    </source>
</evidence>
<proteinExistence type="predicted"/>
<evidence type="ECO:0000256" key="1">
    <source>
        <dbReference type="ARBA" id="ARBA00022679"/>
    </source>
</evidence>
<keyword evidence="1" id="KW-0808">Transferase</keyword>
<keyword evidence="4" id="KW-1185">Reference proteome</keyword>
<gene>
    <name evidence="3" type="ORF">GCM10023333_08920</name>
</gene>
<dbReference type="SUPFAM" id="SSF53335">
    <property type="entry name" value="S-adenosyl-L-methionine-dependent methyltransferases"/>
    <property type="match status" value="1"/>
</dbReference>
<dbReference type="EMBL" id="BAABJZ010000012">
    <property type="protein sequence ID" value="GAA4877851.1"/>
    <property type="molecule type" value="Genomic_DNA"/>
</dbReference>
<evidence type="ECO:0000313" key="4">
    <source>
        <dbReference type="Proteomes" id="UP001499988"/>
    </source>
</evidence>
<dbReference type="PANTHER" id="PTHR43861:SF3">
    <property type="entry name" value="PUTATIVE (AFU_ORTHOLOGUE AFUA_2G14390)-RELATED"/>
    <property type="match status" value="1"/>
</dbReference>
<protein>
    <recommendedName>
        <fullName evidence="2">Methyltransferase type 12 domain-containing protein</fullName>
    </recommendedName>
</protein>
<dbReference type="RefSeq" id="WP_345333827.1">
    <property type="nucleotide sequence ID" value="NZ_BAABJZ010000012.1"/>
</dbReference>
<evidence type="ECO:0000313" key="3">
    <source>
        <dbReference type="EMBL" id="GAA4877851.1"/>
    </source>
</evidence>
<dbReference type="Gene3D" id="3.40.50.150">
    <property type="entry name" value="Vaccinia Virus protein VP39"/>
    <property type="match status" value="1"/>
</dbReference>
<comment type="caution">
    <text evidence="3">The sequence shown here is derived from an EMBL/GenBank/DDBJ whole genome shotgun (WGS) entry which is preliminary data.</text>
</comment>
<dbReference type="PANTHER" id="PTHR43861">
    <property type="entry name" value="TRANS-ACONITATE 2-METHYLTRANSFERASE-RELATED"/>
    <property type="match status" value="1"/>
</dbReference>
<organism evidence="3 4">
    <name type="scientific">Ferrimonas pelagia</name>
    <dbReference type="NCBI Taxonomy" id="1177826"/>
    <lineage>
        <taxon>Bacteria</taxon>
        <taxon>Pseudomonadati</taxon>
        <taxon>Pseudomonadota</taxon>
        <taxon>Gammaproteobacteria</taxon>
        <taxon>Alteromonadales</taxon>
        <taxon>Ferrimonadaceae</taxon>
        <taxon>Ferrimonas</taxon>
    </lineage>
</organism>
<dbReference type="CDD" id="cd02440">
    <property type="entry name" value="AdoMet_MTases"/>
    <property type="match status" value="1"/>
</dbReference>
<name>A0ABP9EHK7_9GAMM</name>
<accession>A0ABP9EHK7</accession>
<sequence length="186" mass="21094">MAYYEDKASVEEYLRQCLDYDGAALYPLLAPRLGGTPRLLELGSGPGNDLTFLQQHCDVTASDLSDAFLQRLARQYPAVPRLKLNAHTLDHAEQYDWLFSNKVLHHLNEEQLKESLTRQKALLSPGGRIAHTFWQGKGGFIHDDLTIRFYQPDQLKALFEQAFNSVEIFPYADVDAEDSLLVLAQL</sequence>
<dbReference type="Proteomes" id="UP001499988">
    <property type="component" value="Unassembled WGS sequence"/>
</dbReference>
<feature type="domain" description="Methyltransferase type 12" evidence="2">
    <location>
        <begin position="40"/>
        <end position="129"/>
    </location>
</feature>
<dbReference type="InterPro" id="IPR029063">
    <property type="entry name" value="SAM-dependent_MTases_sf"/>
</dbReference>
<dbReference type="Pfam" id="PF08242">
    <property type="entry name" value="Methyltransf_12"/>
    <property type="match status" value="1"/>
</dbReference>